<gene>
    <name evidence="4" type="ORF">CVU76_01575</name>
</gene>
<keyword evidence="2" id="KW-0472">Membrane</keyword>
<dbReference type="Proteomes" id="UP000233417">
    <property type="component" value="Unassembled WGS sequence"/>
</dbReference>
<evidence type="ECO:0000313" key="4">
    <source>
        <dbReference type="EMBL" id="PKN02706.1"/>
    </source>
</evidence>
<accession>A0A2N2F3H4</accession>
<evidence type="ECO:0008006" key="6">
    <source>
        <dbReference type="Google" id="ProtNLM"/>
    </source>
</evidence>
<sequence>MSKLKLFLVTLLVLTLLPLGVVRAQEEEVPVDDTPILYQDPTTDEAPDEYMYTTDEGTDWDWEWDYDTADDLLYTTQGQDAADVAAGLLGAGFMALFAGVYMLFAIVFGLGGYIFSALALMKIGKEMGYENPWFAWIPILNSIMMLQLGGQNPWLLLLLLIPGIGAFIVMIISIIALANITEKRGYEKLLVLLILIPFGMFVLLYLLAWKPKSNTSTPKVESTPAQETTPTM</sequence>
<reference evidence="4 5" key="1">
    <citation type="journal article" date="2017" name="ISME J.">
        <title>Potential for microbial H2 and metal transformations associated with novel bacteria and archaea in deep terrestrial subsurface sediments.</title>
        <authorList>
            <person name="Hernsdorf A.W."/>
            <person name="Amano Y."/>
            <person name="Miyakawa K."/>
            <person name="Ise K."/>
            <person name="Suzuki Y."/>
            <person name="Anantharaman K."/>
            <person name="Probst A."/>
            <person name="Burstein D."/>
            <person name="Thomas B.C."/>
            <person name="Banfield J.F."/>
        </authorList>
    </citation>
    <scope>NUCLEOTIDE SEQUENCE [LARGE SCALE GENOMIC DNA]</scope>
    <source>
        <strain evidence="4">HGW-Dojkabacteria-1</strain>
    </source>
</reference>
<evidence type="ECO:0000256" key="3">
    <source>
        <dbReference type="SAM" id="SignalP"/>
    </source>
</evidence>
<feature type="chain" id="PRO_5015007552" description="Yip1 domain-containing protein" evidence="3">
    <location>
        <begin position="25"/>
        <end position="232"/>
    </location>
</feature>
<feature type="transmembrane region" description="Helical" evidence="2">
    <location>
        <begin position="156"/>
        <end position="177"/>
    </location>
</feature>
<proteinExistence type="predicted"/>
<keyword evidence="2" id="KW-1133">Transmembrane helix</keyword>
<name>A0A2N2F3H4_9BACT</name>
<dbReference type="InterPro" id="IPR043739">
    <property type="entry name" value="DUF5684"/>
</dbReference>
<organism evidence="4 5">
    <name type="scientific">Candidatus Dojkabacteria bacterium HGW-Dojkabacteria-1</name>
    <dbReference type="NCBI Taxonomy" id="2013761"/>
    <lineage>
        <taxon>Bacteria</taxon>
        <taxon>Candidatus Dojkabacteria</taxon>
    </lineage>
</organism>
<evidence type="ECO:0000256" key="2">
    <source>
        <dbReference type="SAM" id="Phobius"/>
    </source>
</evidence>
<evidence type="ECO:0000313" key="5">
    <source>
        <dbReference type="Proteomes" id="UP000233417"/>
    </source>
</evidence>
<keyword evidence="3" id="KW-0732">Signal</keyword>
<comment type="caution">
    <text evidence="4">The sequence shown here is derived from an EMBL/GenBank/DDBJ whole genome shotgun (WGS) entry which is preliminary data.</text>
</comment>
<evidence type="ECO:0000256" key="1">
    <source>
        <dbReference type="SAM" id="MobiDB-lite"/>
    </source>
</evidence>
<feature type="transmembrane region" description="Helical" evidence="2">
    <location>
        <begin position="133"/>
        <end position="150"/>
    </location>
</feature>
<feature type="region of interest" description="Disordered" evidence="1">
    <location>
        <begin position="213"/>
        <end position="232"/>
    </location>
</feature>
<keyword evidence="2" id="KW-0812">Transmembrane</keyword>
<feature type="transmembrane region" description="Helical" evidence="2">
    <location>
        <begin position="189"/>
        <end position="208"/>
    </location>
</feature>
<feature type="signal peptide" evidence="3">
    <location>
        <begin position="1"/>
        <end position="24"/>
    </location>
</feature>
<protein>
    <recommendedName>
        <fullName evidence="6">Yip1 domain-containing protein</fullName>
    </recommendedName>
</protein>
<dbReference type="AlphaFoldDB" id="A0A2N2F3H4"/>
<feature type="transmembrane region" description="Helical" evidence="2">
    <location>
        <begin position="93"/>
        <end position="121"/>
    </location>
</feature>
<dbReference type="EMBL" id="PHAO01000001">
    <property type="protein sequence ID" value="PKN02706.1"/>
    <property type="molecule type" value="Genomic_DNA"/>
</dbReference>
<dbReference type="Pfam" id="PF18936">
    <property type="entry name" value="DUF5684"/>
    <property type="match status" value="1"/>
</dbReference>